<gene>
    <name evidence="1" type="ORF">ACFPOG_31720</name>
</gene>
<evidence type="ECO:0000313" key="2">
    <source>
        <dbReference type="Proteomes" id="UP001596044"/>
    </source>
</evidence>
<dbReference type="Proteomes" id="UP001596044">
    <property type="component" value="Unassembled WGS sequence"/>
</dbReference>
<accession>A0ABW0KHI5</accession>
<evidence type="ECO:0000313" key="1">
    <source>
        <dbReference type="EMBL" id="MFC5452779.1"/>
    </source>
</evidence>
<proteinExistence type="predicted"/>
<dbReference type="EMBL" id="JBHSMJ010000065">
    <property type="protein sequence ID" value="MFC5452779.1"/>
    <property type="molecule type" value="Genomic_DNA"/>
</dbReference>
<sequence>MKATIVGTLVAFRYDHMKTSKIGQADLLQHGDHKFPTTVSVLDVGNGSVSQPGYFNPIVSLADSKALVQNRRIAGSRCH</sequence>
<comment type="caution">
    <text evidence="1">The sequence shown here is derived from an EMBL/GenBank/DDBJ whole genome shotgun (WGS) entry which is preliminary data.</text>
</comment>
<organism evidence="1 2">
    <name type="scientific">Paenibacillus aestuarii</name>
    <dbReference type="NCBI Taxonomy" id="516965"/>
    <lineage>
        <taxon>Bacteria</taxon>
        <taxon>Bacillati</taxon>
        <taxon>Bacillota</taxon>
        <taxon>Bacilli</taxon>
        <taxon>Bacillales</taxon>
        <taxon>Paenibacillaceae</taxon>
        <taxon>Paenibacillus</taxon>
    </lineage>
</organism>
<keyword evidence="2" id="KW-1185">Reference proteome</keyword>
<reference evidence="2" key="1">
    <citation type="journal article" date="2019" name="Int. J. Syst. Evol. Microbiol.">
        <title>The Global Catalogue of Microorganisms (GCM) 10K type strain sequencing project: providing services to taxonomists for standard genome sequencing and annotation.</title>
        <authorList>
            <consortium name="The Broad Institute Genomics Platform"/>
            <consortium name="The Broad Institute Genome Sequencing Center for Infectious Disease"/>
            <person name="Wu L."/>
            <person name="Ma J."/>
        </authorList>
    </citation>
    <scope>NUCLEOTIDE SEQUENCE [LARGE SCALE GENOMIC DNA]</scope>
    <source>
        <strain evidence="2">KACC 11904</strain>
    </source>
</reference>
<name>A0ABW0KHI5_9BACL</name>
<protein>
    <submittedName>
        <fullName evidence="1">Uncharacterized protein</fullName>
    </submittedName>
</protein>
<dbReference type="RefSeq" id="WP_270879048.1">
    <property type="nucleotide sequence ID" value="NZ_JAQFVF010000023.1"/>
</dbReference>